<dbReference type="SUPFAM" id="SSF52091">
    <property type="entry name" value="SpoIIaa-like"/>
    <property type="match status" value="1"/>
</dbReference>
<dbReference type="PANTHER" id="PTHR33745">
    <property type="entry name" value="RSBT ANTAGONIST PROTEIN RSBS-RELATED"/>
    <property type="match status" value="1"/>
</dbReference>
<evidence type="ECO:0000259" key="2">
    <source>
        <dbReference type="PROSITE" id="PS50801"/>
    </source>
</evidence>
<sequence>MQRNKDLYHYLMDKAEKLTKEWYESLDKSDPTGVYASRDPEVIRNLKKQNFEFHQHVCKVFIEEKQVFLKDFDQWLYKIATDDGHLRTPTHFIMREFIRVRNQYLEFIEIFSKNRNEPQHKIDLWKSTIIEVFDTALLRFTEEKSKYTEKQLEEQQHVINDNSSPVIDLTNGKALLPLVGEIDEARAATILENTLQDCMKKAVSHLFIDLSGVFMVDTMVAHQIFQLLQGLKLIGVNVTLSGIRPEIAQTAVQLGIDFKNIPITSTLAQALATMNE</sequence>
<name>A0ABY4EHE2_9BACI</name>
<keyword evidence="1" id="KW-0597">Phosphoprotein</keyword>
<dbReference type="CDD" id="cd07041">
    <property type="entry name" value="STAS_RsbR_RsbS_like"/>
    <property type="match status" value="1"/>
</dbReference>
<dbReference type="InterPro" id="IPR002645">
    <property type="entry name" value="STAS_dom"/>
</dbReference>
<dbReference type="Proteomes" id="UP000831787">
    <property type="component" value="Chromosome"/>
</dbReference>
<dbReference type="PANTHER" id="PTHR33745:SF3">
    <property type="entry name" value="RSBT CO-ANTAGONIST PROTEIN RSBRC"/>
    <property type="match status" value="1"/>
</dbReference>
<evidence type="ECO:0000313" key="4">
    <source>
        <dbReference type="Proteomes" id="UP000831787"/>
    </source>
</evidence>
<accession>A0ABY4EHE2</accession>
<gene>
    <name evidence="3" type="ORF">MUN89_18710</name>
</gene>
<reference evidence="3 4" key="1">
    <citation type="submission" date="2022-04" db="EMBL/GenBank/DDBJ databases">
        <title>Halobacillus sp. isolated from saltern.</title>
        <authorList>
            <person name="Won M."/>
            <person name="Lee C.-M."/>
            <person name="Woen H.-Y."/>
            <person name="Kwon S.-W."/>
        </authorList>
    </citation>
    <scope>NUCLEOTIDE SEQUENCE [LARGE SCALE GENOMIC DNA]</scope>
    <source>
        <strain evidence="3 4">SSBR10-3</strain>
    </source>
</reference>
<dbReference type="Pfam" id="PF01740">
    <property type="entry name" value="STAS"/>
    <property type="match status" value="1"/>
</dbReference>
<dbReference type="EMBL" id="CP095073">
    <property type="protein sequence ID" value="UOQ43881.1"/>
    <property type="molecule type" value="Genomic_DNA"/>
</dbReference>
<dbReference type="RefSeq" id="WP_244709400.1">
    <property type="nucleotide sequence ID" value="NZ_CP095073.1"/>
</dbReference>
<dbReference type="PROSITE" id="PS50801">
    <property type="entry name" value="STAS"/>
    <property type="match status" value="1"/>
</dbReference>
<evidence type="ECO:0000313" key="3">
    <source>
        <dbReference type="EMBL" id="UOQ43881.1"/>
    </source>
</evidence>
<feature type="domain" description="STAS" evidence="2">
    <location>
        <begin position="163"/>
        <end position="274"/>
    </location>
</feature>
<evidence type="ECO:0000256" key="1">
    <source>
        <dbReference type="ARBA" id="ARBA00022553"/>
    </source>
</evidence>
<dbReference type="InterPro" id="IPR051932">
    <property type="entry name" value="Bact_StressResp_Reg"/>
</dbReference>
<proteinExistence type="predicted"/>
<dbReference type="Gene3D" id="3.30.750.24">
    <property type="entry name" value="STAS domain"/>
    <property type="match status" value="1"/>
</dbReference>
<protein>
    <submittedName>
        <fullName evidence="3">STAS domain-containing protein</fullName>
    </submittedName>
</protein>
<keyword evidence="4" id="KW-1185">Reference proteome</keyword>
<dbReference type="InterPro" id="IPR036513">
    <property type="entry name" value="STAS_dom_sf"/>
</dbReference>
<organism evidence="3 4">
    <name type="scientific">Halobacillus salinarum</name>
    <dbReference type="NCBI Taxonomy" id="2932257"/>
    <lineage>
        <taxon>Bacteria</taxon>
        <taxon>Bacillati</taxon>
        <taxon>Bacillota</taxon>
        <taxon>Bacilli</taxon>
        <taxon>Bacillales</taxon>
        <taxon>Bacillaceae</taxon>
        <taxon>Halobacillus</taxon>
    </lineage>
</organism>